<dbReference type="Gene3D" id="2.20.25.90">
    <property type="entry name" value="ADC-like domains"/>
    <property type="match status" value="1"/>
</dbReference>
<dbReference type="AlphaFoldDB" id="A0A538U1K0"/>
<evidence type="ECO:0000313" key="11">
    <source>
        <dbReference type="Proteomes" id="UP000319836"/>
    </source>
</evidence>
<dbReference type="InterPro" id="IPR006963">
    <property type="entry name" value="Mopterin_OxRdtase_4Fe-4S_dom"/>
</dbReference>
<sequence length="143" mass="15476">MVRVMPPAAPERREEPGHARLRGVPPLEERMSESVVFPRRDFLKLLGLGVAATAAGCGKPPADKLIPYLVAPNDVIPGVPYWYATTCRECESGCGVLAKQREGRVIKLEGNPNHPVNHGGLCARGQAALQGLYDPDRVKTPMV</sequence>
<keyword evidence="6" id="KW-0560">Oxidoreductase</keyword>
<keyword evidence="5" id="KW-0479">Metal-binding</keyword>
<proteinExistence type="inferred from homology"/>
<evidence type="ECO:0000259" key="9">
    <source>
        <dbReference type="PROSITE" id="PS51669"/>
    </source>
</evidence>
<evidence type="ECO:0000313" key="10">
    <source>
        <dbReference type="EMBL" id="TMQ69671.1"/>
    </source>
</evidence>
<comment type="cofactor">
    <cofactor evidence="1">
        <name>[4Fe-4S] cluster</name>
        <dbReference type="ChEBI" id="CHEBI:49883"/>
    </cofactor>
</comment>
<comment type="subcellular location">
    <subcellularLocation>
        <location evidence="2">Cell envelope</location>
    </subcellularLocation>
</comment>
<evidence type="ECO:0000256" key="3">
    <source>
        <dbReference type="ARBA" id="ARBA00010312"/>
    </source>
</evidence>
<dbReference type="PANTHER" id="PTHR43598:SF5">
    <property type="entry name" value="DMSO REDUCTASE CHAIN A"/>
    <property type="match status" value="1"/>
</dbReference>
<reference evidence="10 11" key="1">
    <citation type="journal article" date="2019" name="Nat. Microbiol.">
        <title>Mediterranean grassland soil C-N compound turnover is dependent on rainfall and depth, and is mediated by genomically divergent microorganisms.</title>
        <authorList>
            <person name="Diamond S."/>
            <person name="Andeer P.F."/>
            <person name="Li Z."/>
            <person name="Crits-Christoph A."/>
            <person name="Burstein D."/>
            <person name="Anantharaman K."/>
            <person name="Lane K.R."/>
            <person name="Thomas B.C."/>
            <person name="Pan C."/>
            <person name="Northen T.R."/>
            <person name="Banfield J.F."/>
        </authorList>
    </citation>
    <scope>NUCLEOTIDE SEQUENCE [LARGE SCALE GENOMIC DNA]</scope>
    <source>
        <strain evidence="10">WS_10</strain>
    </source>
</reference>
<dbReference type="GO" id="GO:0051539">
    <property type="term" value="F:4 iron, 4 sulfur cluster binding"/>
    <property type="evidence" value="ECO:0007669"/>
    <property type="project" value="UniProtKB-KW"/>
</dbReference>
<comment type="caution">
    <text evidence="10">The sequence shown here is derived from an EMBL/GenBank/DDBJ whole genome shotgun (WGS) entry which is preliminary data.</text>
</comment>
<dbReference type="EMBL" id="VBPA01000278">
    <property type="protein sequence ID" value="TMQ69671.1"/>
    <property type="molecule type" value="Genomic_DNA"/>
</dbReference>
<dbReference type="Proteomes" id="UP000319836">
    <property type="component" value="Unassembled WGS sequence"/>
</dbReference>
<dbReference type="NCBIfam" id="TIGR01409">
    <property type="entry name" value="TAT_signal_seq"/>
    <property type="match status" value="1"/>
</dbReference>
<organism evidence="10 11">
    <name type="scientific">Eiseniibacteriota bacterium</name>
    <dbReference type="NCBI Taxonomy" id="2212470"/>
    <lineage>
        <taxon>Bacteria</taxon>
        <taxon>Candidatus Eiseniibacteriota</taxon>
    </lineage>
</organism>
<dbReference type="GO" id="GO:0016491">
    <property type="term" value="F:oxidoreductase activity"/>
    <property type="evidence" value="ECO:0007669"/>
    <property type="project" value="UniProtKB-KW"/>
</dbReference>
<evidence type="ECO:0000256" key="5">
    <source>
        <dbReference type="ARBA" id="ARBA00022723"/>
    </source>
</evidence>
<keyword evidence="7" id="KW-0408">Iron</keyword>
<keyword evidence="8" id="KW-0411">Iron-sulfur</keyword>
<dbReference type="Pfam" id="PF04879">
    <property type="entry name" value="Molybdop_Fe4S4"/>
    <property type="match status" value="1"/>
</dbReference>
<comment type="similarity">
    <text evidence="3">Belongs to the prokaryotic molybdopterin-containing oxidoreductase family.</text>
</comment>
<dbReference type="GO" id="GO:0046872">
    <property type="term" value="F:metal ion binding"/>
    <property type="evidence" value="ECO:0007669"/>
    <property type="project" value="UniProtKB-KW"/>
</dbReference>
<dbReference type="PANTHER" id="PTHR43598">
    <property type="entry name" value="TUNGSTEN-CONTAINING FORMYLMETHANOFURAN DEHYDROGENASE 2 SUBUNIT B"/>
    <property type="match status" value="1"/>
</dbReference>
<dbReference type="SMART" id="SM00926">
    <property type="entry name" value="Molybdop_Fe4S4"/>
    <property type="match status" value="1"/>
</dbReference>
<dbReference type="PROSITE" id="PS51669">
    <property type="entry name" value="4FE4S_MOW_BIS_MGD"/>
    <property type="match status" value="1"/>
</dbReference>
<evidence type="ECO:0000256" key="1">
    <source>
        <dbReference type="ARBA" id="ARBA00001966"/>
    </source>
</evidence>
<dbReference type="InterPro" id="IPR019546">
    <property type="entry name" value="TAT_signal_bac_arc"/>
</dbReference>
<evidence type="ECO:0000256" key="2">
    <source>
        <dbReference type="ARBA" id="ARBA00004196"/>
    </source>
</evidence>
<keyword evidence="4" id="KW-0004">4Fe-4S</keyword>
<protein>
    <submittedName>
        <fullName evidence="10">Twin-arginine translocation signal domain-containing protein</fullName>
    </submittedName>
</protein>
<feature type="non-terminal residue" evidence="10">
    <location>
        <position position="143"/>
    </location>
</feature>
<dbReference type="GO" id="GO:0030313">
    <property type="term" value="C:cell envelope"/>
    <property type="evidence" value="ECO:0007669"/>
    <property type="project" value="UniProtKB-SubCell"/>
</dbReference>
<name>A0A538U1K0_UNCEI</name>
<evidence type="ECO:0000256" key="4">
    <source>
        <dbReference type="ARBA" id="ARBA00022485"/>
    </source>
</evidence>
<accession>A0A538U1K0</accession>
<feature type="domain" description="4Fe-4S Mo/W bis-MGD-type" evidence="9">
    <location>
        <begin position="80"/>
        <end position="136"/>
    </location>
</feature>
<dbReference type="SUPFAM" id="SSF53706">
    <property type="entry name" value="Formate dehydrogenase/DMSO reductase, domains 1-3"/>
    <property type="match status" value="1"/>
</dbReference>
<evidence type="ECO:0000256" key="6">
    <source>
        <dbReference type="ARBA" id="ARBA00023002"/>
    </source>
</evidence>
<gene>
    <name evidence="10" type="ORF">E6K80_10970</name>
</gene>
<evidence type="ECO:0000256" key="8">
    <source>
        <dbReference type="ARBA" id="ARBA00023014"/>
    </source>
</evidence>
<evidence type="ECO:0000256" key="7">
    <source>
        <dbReference type="ARBA" id="ARBA00023004"/>
    </source>
</evidence>